<sequence>MADLTSAAQRLAARQHGVISIRQLVASGVGRKTIRRLDRAEVLIADYKSVYRLGSSPRTLEQRCVELSLAHPSAFVTGPTAGTLMGLRKMPRRSPITMSAKHPLHVEHAGVRFRRSTKVSPADVIVRNDGIRIAHPVRLAFDLAGWLDDHAHRSVVDQLLHEHDVTVGELVRVGSRLFHPARRGSDRFVNTLNTLTETPTESDAERRVADALRRRGVPVETNAQWLTFPDGQRARLDLSVPSARWGVEVDVHPSHLGVIGSTNDKRRDRRARLIGWQIERITGLDLLDLEATCDELSALYSVRCREVAA</sequence>
<accession>A0A6C7EBK5</accession>
<dbReference type="OrthoDB" id="3173471at2"/>
<evidence type="ECO:0000259" key="1">
    <source>
        <dbReference type="Pfam" id="PF13338"/>
    </source>
</evidence>
<dbReference type="InterPro" id="IPR025159">
    <property type="entry name" value="AbiEi_N"/>
</dbReference>
<dbReference type="EMBL" id="AP012057">
    <property type="protein sequence ID" value="BAN03382.1"/>
    <property type="molecule type" value="Genomic_DNA"/>
</dbReference>
<dbReference type="KEGG" id="aym:YM304_30680"/>
<proteinExistence type="predicted"/>
<name>A0A6C7EBK5_ILUCY</name>
<evidence type="ECO:0000313" key="3">
    <source>
        <dbReference type="Proteomes" id="UP000011863"/>
    </source>
</evidence>
<dbReference type="Gene3D" id="3.40.960.10">
    <property type="entry name" value="VSR Endonuclease"/>
    <property type="match status" value="1"/>
</dbReference>
<organism evidence="2 3">
    <name type="scientific">Ilumatobacter coccineus (strain NBRC 103263 / KCTC 29153 / YM16-304)</name>
    <dbReference type="NCBI Taxonomy" id="1313172"/>
    <lineage>
        <taxon>Bacteria</taxon>
        <taxon>Bacillati</taxon>
        <taxon>Actinomycetota</taxon>
        <taxon>Acidimicrobiia</taxon>
        <taxon>Acidimicrobiales</taxon>
        <taxon>Ilumatobacteraceae</taxon>
        <taxon>Ilumatobacter</taxon>
    </lineage>
</organism>
<protein>
    <recommendedName>
        <fullName evidence="1">AbiEi antitoxin N-terminal domain-containing protein</fullName>
    </recommendedName>
</protein>
<dbReference type="Pfam" id="PF13338">
    <property type="entry name" value="AbiEi_4"/>
    <property type="match status" value="1"/>
</dbReference>
<dbReference type="RefSeq" id="WP_015442629.1">
    <property type="nucleotide sequence ID" value="NC_020520.1"/>
</dbReference>
<dbReference type="AlphaFoldDB" id="A0A6C7EBK5"/>
<dbReference type="SUPFAM" id="SSF52980">
    <property type="entry name" value="Restriction endonuclease-like"/>
    <property type="match status" value="1"/>
</dbReference>
<gene>
    <name evidence="2" type="ORF">YM304_30680</name>
</gene>
<reference evidence="2 3" key="1">
    <citation type="journal article" date="2013" name="Int. J. Syst. Evol. Microbiol.">
        <title>Ilumatobacter nonamiense sp. nov. and Ilumatobacter coccineum sp. nov., isolated from seashore sand.</title>
        <authorList>
            <person name="Matsumoto A."/>
            <person name="Kasai H."/>
            <person name="Matsuo Y."/>
            <person name="Shizuri Y."/>
            <person name="Ichikawa N."/>
            <person name="Fujita N."/>
            <person name="Omura S."/>
            <person name="Takahashi Y."/>
        </authorList>
    </citation>
    <scope>NUCLEOTIDE SEQUENCE [LARGE SCALE GENOMIC DNA]</scope>
    <source>
        <strain evidence="3">NBRC 103263 / KCTC 29153 / YM16-304</strain>
    </source>
</reference>
<evidence type="ECO:0000313" key="2">
    <source>
        <dbReference type="EMBL" id="BAN03382.1"/>
    </source>
</evidence>
<feature type="domain" description="AbiEi antitoxin N-terminal" evidence="1">
    <location>
        <begin position="9"/>
        <end position="43"/>
    </location>
</feature>
<dbReference type="InterPro" id="IPR011335">
    <property type="entry name" value="Restrct_endonuc-II-like"/>
</dbReference>
<dbReference type="Proteomes" id="UP000011863">
    <property type="component" value="Chromosome"/>
</dbReference>
<keyword evidence="3" id="KW-1185">Reference proteome</keyword>